<dbReference type="PROSITE" id="PS50931">
    <property type="entry name" value="HTH_LYSR"/>
    <property type="match status" value="1"/>
</dbReference>
<dbReference type="RefSeq" id="WP_108604232.1">
    <property type="nucleotide sequence ID" value="NZ_CP026604.1"/>
</dbReference>
<keyword evidence="4" id="KW-0804">Transcription</keyword>
<evidence type="ECO:0000313" key="6">
    <source>
        <dbReference type="EMBL" id="AWB68167.1"/>
    </source>
</evidence>
<evidence type="ECO:0000256" key="3">
    <source>
        <dbReference type="ARBA" id="ARBA00023125"/>
    </source>
</evidence>
<dbReference type="PRINTS" id="PR00039">
    <property type="entry name" value="HTHLYSR"/>
</dbReference>
<dbReference type="Gene3D" id="3.40.190.10">
    <property type="entry name" value="Periplasmic binding protein-like II"/>
    <property type="match status" value="2"/>
</dbReference>
<dbReference type="GO" id="GO:0032993">
    <property type="term" value="C:protein-DNA complex"/>
    <property type="evidence" value="ECO:0007669"/>
    <property type="project" value="TreeGrafter"/>
</dbReference>
<sequence>MSNRHRPSLKALQYLLALHQEQNFNRAAKQCFVSQSTLSTAIQNLEEQLNCQVIERDHKRFHFTPTGEQVVLRTKQILAQVDDLLAFTADQSGDMQGEISIGCIPTIAPYLLPRLIESCAVQFPKLTLMLREDTTENLLKLLQQNRIDLLVLALPVDTGDLMVKTLFHDNFMLVGHPEVIDPFPASGIGKDVPDHSIFLLEKEHCLSDHAVSACQLKGGNKIHPFSATSLHTLVQMMRQKAGASYFPKMAIDNGILNGTELESRSLAGNQAYREIGLVWRPTTARLKTFMQLGECIKFLFAKD</sequence>
<keyword evidence="3" id="KW-0238">DNA-binding</keyword>
<gene>
    <name evidence="6" type="ORF">C2869_17875</name>
</gene>
<dbReference type="InterPro" id="IPR000847">
    <property type="entry name" value="LysR_HTH_N"/>
</dbReference>
<comment type="similarity">
    <text evidence="1">Belongs to the LysR transcriptional regulatory family.</text>
</comment>
<accession>A0A2S0VVB9</accession>
<proteinExistence type="inferred from homology"/>
<keyword evidence="2" id="KW-0805">Transcription regulation</keyword>
<dbReference type="Gene3D" id="1.10.10.10">
    <property type="entry name" value="Winged helix-like DNA-binding domain superfamily/Winged helix DNA-binding domain"/>
    <property type="match status" value="1"/>
</dbReference>
<dbReference type="AlphaFoldDB" id="A0A2S0VVB9"/>
<protein>
    <submittedName>
        <fullName evidence="6">LysR family transcriptional regulator</fullName>
    </submittedName>
</protein>
<evidence type="ECO:0000259" key="5">
    <source>
        <dbReference type="PROSITE" id="PS50931"/>
    </source>
</evidence>
<evidence type="ECO:0000256" key="2">
    <source>
        <dbReference type="ARBA" id="ARBA00023015"/>
    </source>
</evidence>
<dbReference type="SUPFAM" id="SSF46785">
    <property type="entry name" value="Winged helix' DNA-binding domain"/>
    <property type="match status" value="1"/>
</dbReference>
<dbReference type="KEGG" id="cate:C2869_17875"/>
<dbReference type="Pfam" id="PF03466">
    <property type="entry name" value="LysR_substrate"/>
    <property type="match status" value="1"/>
</dbReference>
<dbReference type="SUPFAM" id="SSF53850">
    <property type="entry name" value="Periplasmic binding protein-like II"/>
    <property type="match status" value="1"/>
</dbReference>
<feature type="domain" description="HTH lysR-type" evidence="5">
    <location>
        <begin position="7"/>
        <end position="64"/>
    </location>
</feature>
<evidence type="ECO:0000256" key="4">
    <source>
        <dbReference type="ARBA" id="ARBA00023163"/>
    </source>
</evidence>
<dbReference type="OrthoDB" id="9775392at2"/>
<organism evidence="6 7">
    <name type="scientific">Saccharobesus litoralis</name>
    <dbReference type="NCBI Taxonomy" id="2172099"/>
    <lineage>
        <taxon>Bacteria</taxon>
        <taxon>Pseudomonadati</taxon>
        <taxon>Pseudomonadota</taxon>
        <taxon>Gammaproteobacteria</taxon>
        <taxon>Alteromonadales</taxon>
        <taxon>Alteromonadaceae</taxon>
        <taxon>Saccharobesus</taxon>
    </lineage>
</organism>
<dbReference type="PANTHER" id="PTHR30346:SF10">
    <property type="entry name" value="TRANSCRIPTIONAL REGULATOR OF OXIDATIVE STRESS OXYR"/>
    <property type="match status" value="1"/>
</dbReference>
<dbReference type="Pfam" id="PF00126">
    <property type="entry name" value="HTH_1"/>
    <property type="match status" value="1"/>
</dbReference>
<dbReference type="GO" id="GO:0003700">
    <property type="term" value="F:DNA-binding transcription factor activity"/>
    <property type="evidence" value="ECO:0007669"/>
    <property type="project" value="InterPro"/>
</dbReference>
<dbReference type="GO" id="GO:0003677">
    <property type="term" value="F:DNA binding"/>
    <property type="evidence" value="ECO:0007669"/>
    <property type="project" value="UniProtKB-KW"/>
</dbReference>
<dbReference type="Proteomes" id="UP000244441">
    <property type="component" value="Chromosome"/>
</dbReference>
<dbReference type="PANTHER" id="PTHR30346">
    <property type="entry name" value="TRANSCRIPTIONAL DUAL REGULATOR HCAR-RELATED"/>
    <property type="match status" value="1"/>
</dbReference>
<dbReference type="FunFam" id="1.10.10.10:FF:000001">
    <property type="entry name" value="LysR family transcriptional regulator"/>
    <property type="match status" value="1"/>
</dbReference>
<name>A0A2S0VVB9_9ALTE</name>
<reference evidence="6 7" key="1">
    <citation type="submission" date="2018-01" db="EMBL/GenBank/DDBJ databases">
        <title>Genome sequence of a Cantenovulum-like bacteria.</title>
        <authorList>
            <person name="Tan W.R."/>
            <person name="Lau N.-S."/>
            <person name="Go F."/>
            <person name="Amirul A.-A.A."/>
        </authorList>
    </citation>
    <scope>NUCLEOTIDE SEQUENCE [LARGE SCALE GENOMIC DNA]</scope>
    <source>
        <strain evidence="6 7">CCB-QB4</strain>
    </source>
</reference>
<dbReference type="InterPro" id="IPR036390">
    <property type="entry name" value="WH_DNA-bd_sf"/>
</dbReference>
<dbReference type="CDD" id="cd08411">
    <property type="entry name" value="PBP2_OxyR"/>
    <property type="match status" value="1"/>
</dbReference>
<keyword evidence="7" id="KW-1185">Reference proteome</keyword>
<dbReference type="EMBL" id="CP026604">
    <property type="protein sequence ID" value="AWB68167.1"/>
    <property type="molecule type" value="Genomic_DNA"/>
</dbReference>
<dbReference type="InterPro" id="IPR036388">
    <property type="entry name" value="WH-like_DNA-bd_sf"/>
</dbReference>
<dbReference type="InterPro" id="IPR005119">
    <property type="entry name" value="LysR_subst-bd"/>
</dbReference>
<evidence type="ECO:0000313" key="7">
    <source>
        <dbReference type="Proteomes" id="UP000244441"/>
    </source>
</evidence>
<evidence type="ECO:0000256" key="1">
    <source>
        <dbReference type="ARBA" id="ARBA00009437"/>
    </source>
</evidence>